<dbReference type="InterPro" id="IPR001680">
    <property type="entry name" value="WD40_rpt"/>
</dbReference>
<feature type="repeat" description="WD" evidence="8">
    <location>
        <begin position="11"/>
        <end position="52"/>
    </location>
</feature>
<keyword evidence="1" id="KW-0963">Cytoplasm</keyword>
<dbReference type="EMBL" id="HBIV01048919">
    <property type="protein sequence ID" value="CAE0682168.1"/>
    <property type="molecule type" value="Transcribed_RNA"/>
</dbReference>
<sequence>MTTQATQAIVMAGHERPITQVKYNLEGDLIFSSSKDSFATCWRSDTGDRLGTYDGHKGAINTLDIDRKTKYLATGASDRTVRIWEAETGEEKYQFETKSAVRSVNFAIGDKLLLAAQDSQYGSQPTVFIYDLYDGKTTLNPDMKPRTQLFVEGNRENIVTALWCDLNKRIITAHEDGIVRKWDVETQKVIQKVEVCESRLQSMQYSKDETMIAAASKGDHCAKLLDTKTLEVMKTYRSNRPINAAAISPIFNQVLIGGGIEARDVAVSGRAGYFEVDFWQACFQEYMGSVKGHYSPVNSIDIHPNGKSFVSGAEEGYVRLHHLDQTYLKSSKEMDSVDAWLEKQ</sequence>
<evidence type="ECO:0000256" key="6">
    <source>
        <dbReference type="ARBA" id="ARBA00038394"/>
    </source>
</evidence>
<evidence type="ECO:0000256" key="8">
    <source>
        <dbReference type="PROSITE-ProRule" id="PRU00221"/>
    </source>
</evidence>
<dbReference type="PROSITE" id="PS00678">
    <property type="entry name" value="WD_REPEATS_1"/>
    <property type="match status" value="1"/>
</dbReference>
<dbReference type="Gene3D" id="2.130.10.10">
    <property type="entry name" value="YVTN repeat-like/Quinoprotein amine dehydrogenase"/>
    <property type="match status" value="1"/>
</dbReference>
<feature type="repeat" description="WD" evidence="8">
    <location>
        <begin position="290"/>
        <end position="320"/>
    </location>
</feature>
<evidence type="ECO:0000256" key="3">
    <source>
        <dbReference type="ARBA" id="ARBA00022574"/>
    </source>
</evidence>
<keyword evidence="4" id="KW-0677">Repeat</keyword>
<feature type="repeat" description="WD" evidence="8">
    <location>
        <begin position="151"/>
        <end position="192"/>
    </location>
</feature>
<keyword evidence="2" id="KW-0396">Initiation factor</keyword>
<reference evidence="9" key="1">
    <citation type="submission" date="2021-01" db="EMBL/GenBank/DDBJ databases">
        <authorList>
            <person name="Corre E."/>
            <person name="Pelletier E."/>
            <person name="Niang G."/>
            <person name="Scheremetjew M."/>
            <person name="Finn R."/>
            <person name="Kale V."/>
            <person name="Holt S."/>
            <person name="Cochrane G."/>
            <person name="Meng A."/>
            <person name="Brown T."/>
            <person name="Cohen L."/>
        </authorList>
    </citation>
    <scope>NUCLEOTIDE SEQUENCE</scope>
    <source>
        <strain evidence="9">CCCM811</strain>
    </source>
</reference>
<comment type="similarity">
    <text evidence="6">Belongs to the WD repeat STRAP family.</text>
</comment>
<dbReference type="InterPro" id="IPR036322">
    <property type="entry name" value="WD40_repeat_dom_sf"/>
</dbReference>
<evidence type="ECO:0000256" key="2">
    <source>
        <dbReference type="ARBA" id="ARBA00022540"/>
    </source>
</evidence>
<dbReference type="InterPro" id="IPR015943">
    <property type="entry name" value="WD40/YVTN_repeat-like_dom_sf"/>
</dbReference>
<dbReference type="GO" id="GO:0003743">
    <property type="term" value="F:translation initiation factor activity"/>
    <property type="evidence" value="ECO:0007669"/>
    <property type="project" value="UniProtKB-KW"/>
</dbReference>
<protein>
    <recommendedName>
        <fullName evidence="7">Serine-threonine kinase receptor-associated protein</fullName>
    </recommendedName>
</protein>
<feature type="repeat" description="WD" evidence="8">
    <location>
        <begin position="53"/>
        <end position="94"/>
    </location>
</feature>
<keyword evidence="5" id="KW-0648">Protein biosynthesis</keyword>
<dbReference type="Pfam" id="PF24805">
    <property type="entry name" value="EIF3I"/>
    <property type="match status" value="1"/>
</dbReference>
<dbReference type="SMART" id="SM00320">
    <property type="entry name" value="WD40"/>
    <property type="match status" value="6"/>
</dbReference>
<accession>A0A6V3U2L6</accession>
<name>A0A6V3U2L6_9EUKA</name>
<evidence type="ECO:0000256" key="1">
    <source>
        <dbReference type="ARBA" id="ARBA00022490"/>
    </source>
</evidence>
<dbReference type="GO" id="GO:0002183">
    <property type="term" value="P:cytoplasmic translational initiation"/>
    <property type="evidence" value="ECO:0007669"/>
    <property type="project" value="TreeGrafter"/>
</dbReference>
<dbReference type="PROSITE" id="PS50082">
    <property type="entry name" value="WD_REPEATS_2"/>
    <property type="match status" value="4"/>
</dbReference>
<dbReference type="InterPro" id="IPR019775">
    <property type="entry name" value="WD40_repeat_CS"/>
</dbReference>
<evidence type="ECO:0000313" key="9">
    <source>
        <dbReference type="EMBL" id="CAE0682168.1"/>
    </source>
</evidence>
<dbReference type="GO" id="GO:0003723">
    <property type="term" value="F:RNA binding"/>
    <property type="evidence" value="ECO:0007669"/>
    <property type="project" value="TreeGrafter"/>
</dbReference>
<dbReference type="InterPro" id="IPR027525">
    <property type="entry name" value="eIF3i"/>
</dbReference>
<evidence type="ECO:0000256" key="4">
    <source>
        <dbReference type="ARBA" id="ARBA00022737"/>
    </source>
</evidence>
<evidence type="ECO:0000256" key="5">
    <source>
        <dbReference type="ARBA" id="ARBA00022917"/>
    </source>
</evidence>
<proteinExistence type="inferred from homology"/>
<dbReference type="PROSITE" id="PS50294">
    <property type="entry name" value="WD_REPEATS_REGION"/>
    <property type="match status" value="1"/>
</dbReference>
<dbReference type="GO" id="GO:0071541">
    <property type="term" value="C:eukaryotic translation initiation factor 3 complex, eIF3m"/>
    <property type="evidence" value="ECO:0007669"/>
    <property type="project" value="TreeGrafter"/>
</dbReference>
<dbReference type="PANTHER" id="PTHR19877">
    <property type="entry name" value="EUKARYOTIC TRANSLATION INITIATION FACTOR 3 SUBUNIT I"/>
    <property type="match status" value="1"/>
</dbReference>
<evidence type="ECO:0000256" key="7">
    <source>
        <dbReference type="ARBA" id="ARBA00040390"/>
    </source>
</evidence>
<dbReference type="PANTHER" id="PTHR19877:SF1">
    <property type="entry name" value="EUKARYOTIC TRANSLATION INITIATION FACTOR 3 SUBUNIT I"/>
    <property type="match status" value="1"/>
</dbReference>
<gene>
    <name evidence="9" type="ORF">LGLO00237_LOCUS33956</name>
</gene>
<dbReference type="AlphaFoldDB" id="A0A6V3U2L6"/>
<organism evidence="9">
    <name type="scientific">Lotharella globosa</name>
    <dbReference type="NCBI Taxonomy" id="91324"/>
    <lineage>
        <taxon>Eukaryota</taxon>
        <taxon>Sar</taxon>
        <taxon>Rhizaria</taxon>
        <taxon>Cercozoa</taxon>
        <taxon>Chlorarachniophyceae</taxon>
        <taxon>Lotharella</taxon>
    </lineage>
</organism>
<keyword evidence="3 8" id="KW-0853">WD repeat</keyword>
<dbReference type="SUPFAM" id="SSF50978">
    <property type="entry name" value="WD40 repeat-like"/>
    <property type="match status" value="1"/>
</dbReference>